<evidence type="ECO:0000256" key="2">
    <source>
        <dbReference type="ARBA" id="ARBA00004922"/>
    </source>
</evidence>
<evidence type="ECO:0000256" key="6">
    <source>
        <dbReference type="ARBA" id="ARBA00022692"/>
    </source>
</evidence>
<dbReference type="GO" id="GO:0005789">
    <property type="term" value="C:endoplasmic reticulum membrane"/>
    <property type="evidence" value="ECO:0007669"/>
    <property type="project" value="UniProtKB-SubCell"/>
</dbReference>
<dbReference type="Pfam" id="PF05208">
    <property type="entry name" value="ALG3"/>
    <property type="match status" value="1"/>
</dbReference>
<evidence type="ECO:0000256" key="5">
    <source>
        <dbReference type="ARBA" id="ARBA00022679"/>
    </source>
</evidence>
<evidence type="ECO:0000256" key="9">
    <source>
        <dbReference type="ARBA" id="ARBA00023136"/>
    </source>
</evidence>
<feature type="transmembrane region" description="Helical" evidence="11">
    <location>
        <begin position="101"/>
        <end position="124"/>
    </location>
</feature>
<keyword evidence="7" id="KW-0256">Endoplasmic reticulum</keyword>
<keyword evidence="4" id="KW-0328">Glycosyltransferase</keyword>
<dbReference type="PANTHER" id="PTHR12646">
    <property type="entry name" value="NOT56 - RELATED"/>
    <property type="match status" value="1"/>
</dbReference>
<evidence type="ECO:0000256" key="7">
    <source>
        <dbReference type="ARBA" id="ARBA00022824"/>
    </source>
</evidence>
<evidence type="ECO:0000313" key="12">
    <source>
        <dbReference type="EMBL" id="JAA85272.1"/>
    </source>
</evidence>
<keyword evidence="6 11" id="KW-0812">Transmembrane</keyword>
<feature type="transmembrane region" description="Helical" evidence="11">
    <location>
        <begin position="136"/>
        <end position="157"/>
    </location>
</feature>
<protein>
    <recommendedName>
        <fullName evidence="3">dolichyl-P-Man:Man5GlcNAc2-PP-dolichol alpha-1,3-mannosyltransferase</fullName>
        <ecNumber evidence="3">2.4.1.258</ecNumber>
    </recommendedName>
</protein>
<dbReference type="AlphaFoldDB" id="S4PW73"/>
<dbReference type="GO" id="GO:0052925">
    <property type="term" value="F:dol-P-Man:Man(5)GlcNAc(2)-PP-Dol alpha-1,3-mannosyltransferase activity"/>
    <property type="evidence" value="ECO:0007669"/>
    <property type="project" value="UniProtKB-EC"/>
</dbReference>
<dbReference type="InterPro" id="IPR007873">
    <property type="entry name" value="Glycosyltransferase_ALG3"/>
</dbReference>
<evidence type="ECO:0000256" key="4">
    <source>
        <dbReference type="ARBA" id="ARBA00022676"/>
    </source>
</evidence>
<evidence type="ECO:0000256" key="11">
    <source>
        <dbReference type="SAM" id="Phobius"/>
    </source>
</evidence>
<proteinExistence type="predicted"/>
<evidence type="ECO:0000256" key="10">
    <source>
        <dbReference type="ARBA" id="ARBA00049506"/>
    </source>
</evidence>
<sequence length="200" mass="23619">MPMCIKYFQSYCRLKYVQRQVQPQIDVKNQENKRKSKLRKDIKTTLNTSTNQEEKLSKEQEDFINSFEAVLQKSSDKGGKKQLKKTIDNKSKQHYSINFDVLSQLFILPMFLVNFIGIVCARSLHYQFYSWYFHTLPYLLWSTNYTVIVRFLILALVELCWNTYPSTEITSAMLHICHLSILYGVFDKMSKELNIASKVQ</sequence>
<name>S4PW73_9NEOP</name>
<dbReference type="EC" id="2.4.1.258" evidence="3"/>
<comment type="catalytic activity">
    <reaction evidence="10">
        <text>an alpha-D-Man-(1-&gt;2)-alpha-D-Man-(1-&gt;2)-alpha-D-Man-(1-&gt;3)-[alpha-D-Man-(1-&gt;6)]-beta-D-Man-(1-&gt;4)-beta-D-GlcNAc-(1-&gt;4)-alpha-D-GlcNAc-diphospho-di-trans,poly-cis-dolichol + a di-trans,poly-cis-dolichyl beta-D-mannosyl phosphate = an alpha-D-Man-(1-&gt;2)-alpha-D-Man-(1-&gt;2)-alpha-D-Man-(1-&gt;3)-[alpha-D-Man-(1-&gt;3)-alpha-D-Man-(1-&gt;6)]-beta-D-Man-(1-&gt;4)-beta-D-GlcNAc-(1-&gt;4)-alpha-D-GlcNAc-diphospho-di-trans,poly-cis-dolichol + a di-trans,poly-cis-dolichyl phosphate + H(+)</text>
        <dbReference type="Rhea" id="RHEA:29527"/>
        <dbReference type="Rhea" id="RHEA-COMP:19498"/>
        <dbReference type="Rhea" id="RHEA-COMP:19501"/>
        <dbReference type="Rhea" id="RHEA-COMP:19516"/>
        <dbReference type="Rhea" id="RHEA-COMP:19517"/>
        <dbReference type="ChEBI" id="CHEBI:15378"/>
        <dbReference type="ChEBI" id="CHEBI:57683"/>
        <dbReference type="ChEBI" id="CHEBI:58211"/>
        <dbReference type="ChEBI" id="CHEBI:132515"/>
        <dbReference type="ChEBI" id="CHEBI:132516"/>
        <dbReference type="EC" id="2.4.1.258"/>
    </reaction>
    <physiologicalReaction direction="left-to-right" evidence="10">
        <dbReference type="Rhea" id="RHEA:29528"/>
    </physiologicalReaction>
</comment>
<accession>S4PW73</accession>
<dbReference type="EMBL" id="GAIX01007288">
    <property type="protein sequence ID" value="JAA85272.1"/>
    <property type="molecule type" value="Transcribed_RNA"/>
</dbReference>
<comment type="pathway">
    <text evidence="2">Protein modification; protein glycosylation.</text>
</comment>
<comment type="subcellular location">
    <subcellularLocation>
        <location evidence="1">Endoplasmic reticulum membrane</location>
        <topology evidence="1">Multi-pass membrane protein</topology>
    </subcellularLocation>
</comment>
<reference evidence="12" key="2">
    <citation type="submission" date="2013-05" db="EMBL/GenBank/DDBJ databases">
        <authorList>
            <person name="Carter J.-M."/>
            <person name="Baker S.C."/>
            <person name="Pink R."/>
            <person name="Carter D.R.F."/>
            <person name="Collins A."/>
            <person name="Tomlin J."/>
            <person name="Gibbs M."/>
            <person name="Breuker C.J."/>
        </authorList>
    </citation>
    <scope>NUCLEOTIDE SEQUENCE</scope>
    <source>
        <tissue evidence="12">Ovary</tissue>
    </source>
</reference>
<reference evidence="12" key="1">
    <citation type="journal article" date="2013" name="BMC Genomics">
        <title>Unscrambling butterfly oogenesis.</title>
        <authorList>
            <person name="Carter J.M."/>
            <person name="Baker S.C."/>
            <person name="Pink R."/>
            <person name="Carter D.R."/>
            <person name="Collins A."/>
            <person name="Tomlin J."/>
            <person name="Gibbs M."/>
            <person name="Breuker C.J."/>
        </authorList>
    </citation>
    <scope>NUCLEOTIDE SEQUENCE</scope>
    <source>
        <tissue evidence="12">Ovary</tissue>
    </source>
</reference>
<dbReference type="PANTHER" id="PTHR12646:SF0">
    <property type="entry name" value="DOL-P-MAN:MAN(5)GLCNAC(2)-PP-DOL ALPHA-1,3-MANNOSYLTRANSFERASE"/>
    <property type="match status" value="1"/>
</dbReference>
<organism evidence="12">
    <name type="scientific">Pararge aegeria</name>
    <name type="common">speckled wood butterfly</name>
    <dbReference type="NCBI Taxonomy" id="116150"/>
    <lineage>
        <taxon>Eukaryota</taxon>
        <taxon>Metazoa</taxon>
        <taxon>Ecdysozoa</taxon>
        <taxon>Arthropoda</taxon>
        <taxon>Hexapoda</taxon>
        <taxon>Insecta</taxon>
        <taxon>Pterygota</taxon>
        <taxon>Neoptera</taxon>
        <taxon>Endopterygota</taxon>
        <taxon>Lepidoptera</taxon>
        <taxon>Glossata</taxon>
        <taxon>Ditrysia</taxon>
        <taxon>Papilionoidea</taxon>
        <taxon>Nymphalidae</taxon>
        <taxon>Satyrinae</taxon>
        <taxon>Satyrini</taxon>
        <taxon>Parargina</taxon>
        <taxon>Pararge</taxon>
    </lineage>
</organism>
<evidence type="ECO:0000256" key="8">
    <source>
        <dbReference type="ARBA" id="ARBA00022989"/>
    </source>
</evidence>
<evidence type="ECO:0000256" key="3">
    <source>
        <dbReference type="ARBA" id="ARBA00011964"/>
    </source>
</evidence>
<keyword evidence="5" id="KW-0808">Transferase</keyword>
<keyword evidence="9 11" id="KW-0472">Membrane</keyword>
<keyword evidence="8 11" id="KW-1133">Transmembrane helix</keyword>
<evidence type="ECO:0000256" key="1">
    <source>
        <dbReference type="ARBA" id="ARBA00004477"/>
    </source>
</evidence>